<dbReference type="PANTHER" id="PTHR43463">
    <property type="entry name" value="NICOTINATE-NUCLEOTIDE--DIMETHYLBENZIMIDAZOLE PHOSPHORIBOSYLTRANSFERASE"/>
    <property type="match status" value="1"/>
</dbReference>
<dbReference type="EMBL" id="JAERWK010000016">
    <property type="protein sequence ID" value="MBM9468078.1"/>
    <property type="molecule type" value="Genomic_DNA"/>
</dbReference>
<evidence type="ECO:0000313" key="1">
    <source>
        <dbReference type="EMBL" id="MBM9468078.1"/>
    </source>
</evidence>
<dbReference type="GO" id="GO:0008939">
    <property type="term" value="F:nicotinate-nucleotide-dimethylbenzimidazole phosphoribosyltransferase activity"/>
    <property type="evidence" value="ECO:0007669"/>
    <property type="project" value="InterPro"/>
</dbReference>
<gene>
    <name evidence="1" type="ORF">JL106_12390</name>
</gene>
<dbReference type="InterPro" id="IPR003200">
    <property type="entry name" value="Nict_dMeBzImd_PRibTrfase"/>
</dbReference>
<accession>A0A938YHT0</accession>
<keyword evidence="1" id="KW-0328">Glycosyltransferase</keyword>
<dbReference type="Proteomes" id="UP000663792">
    <property type="component" value="Unassembled WGS sequence"/>
</dbReference>
<dbReference type="AlphaFoldDB" id="A0A938YHT0"/>
<dbReference type="CDD" id="cd02439">
    <property type="entry name" value="DMB-PRT_CobT"/>
    <property type="match status" value="1"/>
</dbReference>
<dbReference type="RefSeq" id="WP_205261041.1">
    <property type="nucleotide sequence ID" value="NZ_JAERWK010000016.1"/>
</dbReference>
<keyword evidence="2" id="KW-1185">Reference proteome</keyword>
<dbReference type="Pfam" id="PF02277">
    <property type="entry name" value="DBI_PRT"/>
    <property type="match status" value="1"/>
</dbReference>
<evidence type="ECO:0000313" key="2">
    <source>
        <dbReference type="Proteomes" id="UP000663792"/>
    </source>
</evidence>
<dbReference type="PANTHER" id="PTHR43463:SF1">
    <property type="entry name" value="NICOTINATE-NUCLEOTIDE--DIMETHYLBENZIMIDAZOLE PHOSPHORIBOSYLTRANSFERASE"/>
    <property type="match status" value="1"/>
</dbReference>
<dbReference type="InterPro" id="IPR036087">
    <property type="entry name" value="Nict_dMeBzImd_PRibTrfase_sf"/>
</dbReference>
<comment type="caution">
    <text evidence="1">The sequence shown here is derived from an EMBL/GenBank/DDBJ whole genome shotgun (WGS) entry which is preliminary data.</text>
</comment>
<keyword evidence="1" id="KW-0808">Transferase</keyword>
<proteinExistence type="predicted"/>
<dbReference type="SUPFAM" id="SSF52733">
    <property type="entry name" value="Nicotinate mononucleotide:5,6-dimethylbenzimidazole phosphoribosyltransferase (CobT)"/>
    <property type="match status" value="1"/>
</dbReference>
<name>A0A938YHT0_9ACTN</name>
<dbReference type="Gene3D" id="3.40.50.10210">
    <property type="match status" value="1"/>
</dbReference>
<reference evidence="1" key="1">
    <citation type="submission" date="2021-01" db="EMBL/GenBank/DDBJ databases">
        <title>YIM 132084 draft genome.</title>
        <authorList>
            <person name="An D."/>
        </authorList>
    </citation>
    <scope>NUCLEOTIDE SEQUENCE</scope>
    <source>
        <strain evidence="1">YIM 132084</strain>
    </source>
</reference>
<protein>
    <submittedName>
        <fullName evidence="1">Nicotinate-nucleotide--dimethylbenzimidazole phosphoribosyltransferase</fullName>
    </submittedName>
</protein>
<sequence>MSVEFAEVAALDADVAAGVARRRSRLPVGALGVLGPLIDALASARGSADGPLPPRQVDLIVFAADHGVAAAEVSARPADWTAVTAGLLHRGDGPVAALARAAQIGVRVEDLGIDPAHAAGEAASEALASLPAGHRVRTGSGRIDREDALTVDEAVAAVQAGRTVADEQIDAGADLLVPAVCGVGVSTPVAALVSAVTGMEPVDATTRGSGIDDAGWMRKAAIVRDARRRLGADPDVLTMLATAGGADLAALTGCIAQAASRRVPVLVHDVPSALCAVLANRVAPGTDAFVFAAALAPERPHRRLLELLGREPLSDWGVTGECGTAALLVVPAIRAAARALDAVGDLPGSSRTGRALTAWDVDLL</sequence>
<organism evidence="1 2">
    <name type="scientific">Nakamurella leprariae</name>
    <dbReference type="NCBI Taxonomy" id="2803911"/>
    <lineage>
        <taxon>Bacteria</taxon>
        <taxon>Bacillati</taxon>
        <taxon>Actinomycetota</taxon>
        <taxon>Actinomycetes</taxon>
        <taxon>Nakamurellales</taxon>
        <taxon>Nakamurellaceae</taxon>
        <taxon>Nakamurella</taxon>
    </lineage>
</organism>